<organism evidence="2 3">
    <name type="scientific">Candidatus Amunia macphersoniae</name>
    <dbReference type="NCBI Taxonomy" id="3127014"/>
    <lineage>
        <taxon>Bacteria</taxon>
        <taxon>Bacillati</taxon>
        <taxon>Candidatus Dormiibacterota</taxon>
        <taxon>Candidatus Dormibacteria</taxon>
        <taxon>Candidatus Aeolococcales</taxon>
        <taxon>Candidatus Aeolococcaceae</taxon>
        <taxon>Candidatus Amunia</taxon>
    </lineage>
</organism>
<protein>
    <submittedName>
        <fullName evidence="2">Uncharacterized protein</fullName>
    </submittedName>
</protein>
<proteinExistence type="predicted"/>
<keyword evidence="1" id="KW-0812">Transmembrane</keyword>
<evidence type="ECO:0000313" key="3">
    <source>
        <dbReference type="Proteomes" id="UP000614410"/>
    </source>
</evidence>
<keyword evidence="1" id="KW-0472">Membrane</keyword>
<accession>A0A934NHH1</accession>
<keyword evidence="1" id="KW-1133">Transmembrane helix</keyword>
<comment type="caution">
    <text evidence="2">The sequence shown here is derived from an EMBL/GenBank/DDBJ whole genome shotgun (WGS) entry which is preliminary data.</text>
</comment>
<dbReference type="Proteomes" id="UP000614410">
    <property type="component" value="Unassembled WGS sequence"/>
</dbReference>
<dbReference type="AlphaFoldDB" id="A0A934NHH1"/>
<evidence type="ECO:0000256" key="1">
    <source>
        <dbReference type="SAM" id="Phobius"/>
    </source>
</evidence>
<reference evidence="2 3" key="1">
    <citation type="submission" date="2020-10" db="EMBL/GenBank/DDBJ databases">
        <title>Ca. Dormibacterota MAGs.</title>
        <authorList>
            <person name="Montgomery K."/>
        </authorList>
    </citation>
    <scope>NUCLEOTIDE SEQUENCE [LARGE SCALE GENOMIC DNA]</scope>
    <source>
        <strain evidence="2">Mitchell_Peninsula_5</strain>
    </source>
</reference>
<gene>
    <name evidence="2" type="ORF">JF887_14000</name>
</gene>
<feature type="transmembrane region" description="Helical" evidence="1">
    <location>
        <begin position="108"/>
        <end position="128"/>
    </location>
</feature>
<sequence>MDPSTSGGSARAEGVSTWWHSLDARDNAPGHPTRLLPATLTLAAAVAIAAMPLVWHHLRIPAASFYGPPAVAVFNGLSAASWLLVVAAFALVLAIRTYMRMLTGGNKWALTVLAFAAVNGMVFDYYDWSTRGVSLYMKPYYGPGFFIGLGGAALTVVAAIIAWRVPD</sequence>
<name>A0A934NHH1_9BACT</name>
<feature type="transmembrane region" description="Helical" evidence="1">
    <location>
        <begin position="70"/>
        <end position="96"/>
    </location>
</feature>
<dbReference type="EMBL" id="JAEKNN010000063">
    <property type="protein sequence ID" value="MBJ7610521.1"/>
    <property type="molecule type" value="Genomic_DNA"/>
</dbReference>
<feature type="transmembrane region" description="Helical" evidence="1">
    <location>
        <begin position="35"/>
        <end position="58"/>
    </location>
</feature>
<feature type="transmembrane region" description="Helical" evidence="1">
    <location>
        <begin position="140"/>
        <end position="163"/>
    </location>
</feature>
<evidence type="ECO:0000313" key="2">
    <source>
        <dbReference type="EMBL" id="MBJ7610521.1"/>
    </source>
</evidence>